<name>A0A1V8M852_9GAMM</name>
<accession>A0A1V8M852</accession>
<gene>
    <name evidence="1" type="ORF">AU255_07420</name>
</gene>
<reference evidence="1 2" key="1">
    <citation type="submission" date="2015-12" db="EMBL/GenBank/DDBJ databases">
        <authorList>
            <person name="Shamseldin A."/>
            <person name="Moawad H."/>
            <person name="Abd El-Rahim W.M."/>
            <person name="Sadowsky M.J."/>
        </authorList>
    </citation>
    <scope>NUCLEOTIDE SEQUENCE [LARGE SCALE GENOMIC DNA]</scope>
    <source>
        <strain evidence="1 2">WF1</strain>
    </source>
</reference>
<dbReference type="AlphaFoldDB" id="A0A1V8M852"/>
<sequence length="274" mass="31060">MKTSDIRLIQKKLFDTRLYTGAIDGKRGTQTNTAIEKALAQRSSSLPDDWQNWSDKRQAIAYLQLLCHENNIDAGKIDGFNGPTTASAVKQLSALLATGSIPRGFGDINPRRINPHNFPLENINSLNEFYGKPCEIPLVQVPCPWNLRLDWDLRTTTNKITIHKKLADSLAGILQNTYDTYGINGIKQFGLDRYGGSMNCRKKRGSVSAWSTHAWGISIDWFPSRNKLHWDSQKASLAHPDLDAWWALWEQEGWLSLGRTENRDWMHIQAAKRG</sequence>
<evidence type="ECO:0000313" key="1">
    <source>
        <dbReference type="EMBL" id="OQK17686.1"/>
    </source>
</evidence>
<protein>
    <recommendedName>
        <fullName evidence="3">Peptidase M15C domain-containing protein</fullName>
    </recommendedName>
</protein>
<evidence type="ECO:0008006" key="3">
    <source>
        <dbReference type="Google" id="ProtNLM"/>
    </source>
</evidence>
<evidence type="ECO:0000313" key="2">
    <source>
        <dbReference type="Proteomes" id="UP000191980"/>
    </source>
</evidence>
<dbReference type="EMBL" id="LPUF01000001">
    <property type="protein sequence ID" value="OQK17686.1"/>
    <property type="molecule type" value="Genomic_DNA"/>
</dbReference>
<dbReference type="OrthoDB" id="9799970at2"/>
<dbReference type="SUPFAM" id="SSF55166">
    <property type="entry name" value="Hedgehog/DD-peptidase"/>
    <property type="match status" value="1"/>
</dbReference>
<dbReference type="InterPro" id="IPR009045">
    <property type="entry name" value="Zn_M74/Hedgehog-like"/>
</dbReference>
<keyword evidence="2" id="KW-1185">Reference proteome</keyword>
<dbReference type="STRING" id="1420851.AU255_07420"/>
<organism evidence="1 2">
    <name type="scientific">Methyloprofundus sedimenti</name>
    <dbReference type="NCBI Taxonomy" id="1420851"/>
    <lineage>
        <taxon>Bacteria</taxon>
        <taxon>Pseudomonadati</taxon>
        <taxon>Pseudomonadota</taxon>
        <taxon>Gammaproteobacteria</taxon>
        <taxon>Methylococcales</taxon>
        <taxon>Methylococcaceae</taxon>
        <taxon>Methyloprofundus</taxon>
    </lineage>
</organism>
<proteinExistence type="predicted"/>
<dbReference type="Proteomes" id="UP000191980">
    <property type="component" value="Unassembled WGS sequence"/>
</dbReference>
<comment type="caution">
    <text evidence="1">The sequence shown here is derived from an EMBL/GenBank/DDBJ whole genome shotgun (WGS) entry which is preliminary data.</text>
</comment>
<dbReference type="RefSeq" id="WP_080522297.1">
    <property type="nucleotide sequence ID" value="NZ_LPUF01000001.1"/>
</dbReference>